<dbReference type="OrthoDB" id="3509362at2759"/>
<evidence type="ECO:0000259" key="1">
    <source>
        <dbReference type="SMART" id="SM00829"/>
    </source>
</evidence>
<dbReference type="InterPro" id="IPR011032">
    <property type="entry name" value="GroES-like_sf"/>
</dbReference>
<dbReference type="SUPFAM" id="SSF50129">
    <property type="entry name" value="GroES-like"/>
    <property type="match status" value="1"/>
</dbReference>
<dbReference type="PANTHER" id="PTHR11695">
    <property type="entry name" value="ALCOHOL DEHYDROGENASE RELATED"/>
    <property type="match status" value="1"/>
</dbReference>
<dbReference type="Gene3D" id="3.90.180.10">
    <property type="entry name" value="Medium-chain alcohol dehydrogenases, catalytic domain"/>
    <property type="match status" value="1"/>
</dbReference>
<dbReference type="InterPro" id="IPR050700">
    <property type="entry name" value="YIM1/Zinc_Alcohol_DH_Fams"/>
</dbReference>
<dbReference type="Pfam" id="PF13602">
    <property type="entry name" value="ADH_zinc_N_2"/>
    <property type="match status" value="1"/>
</dbReference>
<dbReference type="EMBL" id="PDNA01000250">
    <property type="protein sequence ID" value="PGH00558.1"/>
    <property type="molecule type" value="Genomic_DNA"/>
</dbReference>
<dbReference type="PANTHER" id="PTHR11695:SF647">
    <property type="entry name" value="ENOYL REDUCTASE (ER) DOMAIN-CONTAINING PROTEIN"/>
    <property type="match status" value="1"/>
</dbReference>
<dbReference type="CDD" id="cd05289">
    <property type="entry name" value="MDR_like_2"/>
    <property type="match status" value="1"/>
</dbReference>
<comment type="caution">
    <text evidence="2">The sequence shown here is derived from an EMBL/GenBank/DDBJ whole genome shotgun (WGS) entry which is preliminary data.</text>
</comment>
<dbReference type="Gene3D" id="3.40.50.720">
    <property type="entry name" value="NAD(P)-binding Rossmann-like Domain"/>
    <property type="match status" value="1"/>
</dbReference>
<proteinExistence type="predicted"/>
<dbReference type="InterPro" id="IPR036291">
    <property type="entry name" value="NAD(P)-bd_dom_sf"/>
</dbReference>
<reference evidence="2 3" key="1">
    <citation type="submission" date="2017-10" db="EMBL/GenBank/DDBJ databases">
        <title>Comparative genomics in systemic dimorphic fungi from Ajellomycetaceae.</title>
        <authorList>
            <person name="Munoz J.F."/>
            <person name="Mcewen J.G."/>
            <person name="Clay O.K."/>
            <person name="Cuomo C.A."/>
        </authorList>
    </citation>
    <scope>NUCLEOTIDE SEQUENCE [LARGE SCALE GENOMIC DNA]</scope>
    <source>
        <strain evidence="2 3">UAMH7299</strain>
    </source>
</reference>
<dbReference type="SUPFAM" id="SSF51735">
    <property type="entry name" value="NAD(P)-binding Rossmann-fold domains"/>
    <property type="match status" value="1"/>
</dbReference>
<dbReference type="STRING" id="1447883.A0A2B7WVT8"/>
<accession>A0A2B7WVT8</accession>
<evidence type="ECO:0000313" key="2">
    <source>
        <dbReference type="EMBL" id="PGH00558.1"/>
    </source>
</evidence>
<sequence length="335" mass="36325">MALPSTIRTLRQPEPLKQQVILTTAPLPTLTPGSTTEHLIRVHATSPCKNELRWPQFAPDSMAKEIVPCYDLSGTVVIAPADSPFPAGTEVWGRTDASHSGNAREYTISYTSELALRPKSIDPITAASVPLSAITAVQSLFDHGGLARLDAGEEGRKANASKRILIIAASGSVGIWLVQLAREAGVGGIVGVCGTKNVDFVRQLGATDVIDYTEQSIKQWIDADPTSNRKVDLVIDCQGGESLAQAWYTVKDHGTLLSICEPTEPRKPKDCGVEDVKNYFFIMAPRGEDLGDVSRLLEEGKVRTLVDSVFKIEEYEKVFERVEGGKARGKVLITL</sequence>
<dbReference type="AlphaFoldDB" id="A0A2B7WVT8"/>
<dbReference type="GO" id="GO:0005739">
    <property type="term" value="C:mitochondrion"/>
    <property type="evidence" value="ECO:0007669"/>
    <property type="project" value="TreeGrafter"/>
</dbReference>
<gene>
    <name evidence="2" type="ORF">AJ80_09164</name>
</gene>
<organism evidence="2 3">
    <name type="scientific">Polytolypa hystricis (strain UAMH7299)</name>
    <dbReference type="NCBI Taxonomy" id="1447883"/>
    <lineage>
        <taxon>Eukaryota</taxon>
        <taxon>Fungi</taxon>
        <taxon>Dikarya</taxon>
        <taxon>Ascomycota</taxon>
        <taxon>Pezizomycotina</taxon>
        <taxon>Eurotiomycetes</taxon>
        <taxon>Eurotiomycetidae</taxon>
        <taxon>Onygenales</taxon>
        <taxon>Onygenales incertae sedis</taxon>
        <taxon>Polytolypa</taxon>
    </lineage>
</organism>
<dbReference type="Proteomes" id="UP000224634">
    <property type="component" value="Unassembled WGS sequence"/>
</dbReference>
<dbReference type="InterPro" id="IPR020843">
    <property type="entry name" value="ER"/>
</dbReference>
<feature type="domain" description="Enoyl reductase (ER)" evidence="1">
    <location>
        <begin position="33"/>
        <end position="333"/>
    </location>
</feature>
<evidence type="ECO:0000313" key="3">
    <source>
        <dbReference type="Proteomes" id="UP000224634"/>
    </source>
</evidence>
<dbReference type="SMART" id="SM00829">
    <property type="entry name" value="PKS_ER"/>
    <property type="match status" value="1"/>
</dbReference>
<protein>
    <recommendedName>
        <fullName evidence="1">Enoyl reductase (ER) domain-containing protein</fullName>
    </recommendedName>
</protein>
<keyword evidence="3" id="KW-1185">Reference proteome</keyword>
<dbReference type="GO" id="GO:0016491">
    <property type="term" value="F:oxidoreductase activity"/>
    <property type="evidence" value="ECO:0007669"/>
    <property type="project" value="InterPro"/>
</dbReference>
<name>A0A2B7WVT8_POLH7</name>